<dbReference type="InterPro" id="IPR027413">
    <property type="entry name" value="GROEL-like_equatorial_sf"/>
</dbReference>
<sequence length="1267" mass="140357">MERRDNPDPDDPDEEEAFDDLLWRQNVTDLHRVMEVAKSLWLLLEHSNEAMVRVALEIAIDGTYKKVLWWPDFWFSDQDKREYFKEIVRIKLAIAIANAKGSAVDLSQFRKSDEESALVANLRKQIAELEAALRDARAGQEAAEARIRELEAAAKEAEERMAEMEKSLEQLRKEVKEYRNSMANQKPSASQEELESLKQQLKLSEEKVAQLEEMIAQLRKQLQEAVTKGGDSEKLKSELQIAKRRIEELEEKLMEAQKELALLKRQKGAATVTSQVKSGDDDTIRKLREELEEERKRREEVEELLRKAQEEMDKLKKDIEAERKKSLDLSNQLKRFQENTDGKKETITEVKQVAVPGGLSEDQLRELEELRQELEKLKAKLKKRDQQIASLQEDNDKLNDEQVRLLKLLKQVREQLRILMELAEKKGLGDVIKKLFEEAGLGKTMADPDYTCFDRLYDDALRRMDKQRRLEWYRLGNTGEPPPWFKAKHSTRNCGSAVKLPGSLPATRSPSPYERFDSAASTYYQPGNTLQNSYSSESLHSHRSLSPHSRSFSPNAFDLRIQNVRPAGGGHVALSVATWGDPSTALGHAPHAPHAQTFHLSNTKPTLKRSRSPEMRRRPSERNLPPLRAAPAGPAHGSHRMMSSASATELRYSPGLQGLQGLQGQSFGGKLRGAMVVQEPPPFRPGEALPVARAPPAGPRPELKEFDHLCGYEIALLADARKILYRDDGRKQLLRGIDKLAETVAVTLGPRGRNVLLDKGDYSAPQIVNDGVTIAKEIELEDQVENTGVQLIRQASAKTNDVAGDGTTTATILAHAMVKSGMKQLVGGANPVQIKLGMEKAASYVVKRIEEIAVSVSDTDMEKIKQVGSISAGGDDEAGQMIADAMEKVGGSGVISLEESQSTDTEVELTEGMNLDKGYLSPYLCLDAANPSRRVWESNGPLVLVTDQKISMAQQELIPILTIAKQMSKPLLIIAESIEKEVLATLIVNKIRGIVDCCAVQAPGFGDNRKAILQDIALVTSATYITDDLGRKLDSVTAEDFGTARRITVGKDSTTIVADAPKDQLEERCAQIQRQIEDTKSSYTKEQLEKRLAKLVGGVALIKVGATTETELKDKKLRLEDAINATKAAVDEGIVPGGGAALCHLSKDLRKWSAENLTEDQLKGALIVADSMSSPMKRIAANSGQNGELVAEKVIAAESTNQGFDALVLEYADMLERGIIDPAKVARSALQNATSIASMILTTECVVVDADGKDEEDDDGEEDFDDY</sequence>
<feature type="region of interest" description="Disordered" evidence="7">
    <location>
        <begin position="527"/>
        <end position="550"/>
    </location>
</feature>
<accession>A0ABP0QC22</accession>
<organism evidence="8 9">
    <name type="scientific">Durusdinium trenchii</name>
    <dbReference type="NCBI Taxonomy" id="1381693"/>
    <lineage>
        <taxon>Eukaryota</taxon>
        <taxon>Sar</taxon>
        <taxon>Alveolata</taxon>
        <taxon>Dinophyceae</taxon>
        <taxon>Suessiales</taxon>
        <taxon>Symbiodiniaceae</taxon>
        <taxon>Durusdinium</taxon>
    </lineage>
</organism>
<dbReference type="Gene3D" id="1.10.560.10">
    <property type="entry name" value="GroEL-like equatorial domain"/>
    <property type="match status" value="1"/>
</dbReference>
<dbReference type="NCBIfam" id="NF009487">
    <property type="entry name" value="PRK12849.1"/>
    <property type="match status" value="1"/>
</dbReference>
<dbReference type="EMBL" id="CAXAMM010039307">
    <property type="protein sequence ID" value="CAK9085504.1"/>
    <property type="molecule type" value="Genomic_DNA"/>
</dbReference>
<keyword evidence="4" id="KW-0143">Chaperone</keyword>
<dbReference type="HAMAP" id="MF_00600">
    <property type="entry name" value="CH60"/>
    <property type="match status" value="1"/>
</dbReference>
<dbReference type="Pfam" id="PF00118">
    <property type="entry name" value="Cpn60_TCP1"/>
    <property type="match status" value="1"/>
</dbReference>
<dbReference type="InterPro" id="IPR001844">
    <property type="entry name" value="Cpn60/GroEL"/>
</dbReference>
<dbReference type="Gene3D" id="3.50.7.10">
    <property type="entry name" value="GroEL"/>
    <property type="match status" value="1"/>
</dbReference>
<dbReference type="SUPFAM" id="SSF52029">
    <property type="entry name" value="GroEL apical domain-like"/>
    <property type="match status" value="1"/>
</dbReference>
<feature type="compositionally biased region" description="Basic and acidic residues" evidence="7">
    <location>
        <begin position="611"/>
        <end position="621"/>
    </location>
</feature>
<comment type="caution">
    <text evidence="8">The sequence shown here is derived from an EMBL/GenBank/DDBJ whole genome shotgun (WGS) entry which is preliminary data.</text>
</comment>
<dbReference type="CDD" id="cd03344">
    <property type="entry name" value="GroEL"/>
    <property type="match status" value="1"/>
</dbReference>
<dbReference type="InterPro" id="IPR027409">
    <property type="entry name" value="GroEL-like_apical_dom_sf"/>
</dbReference>
<feature type="region of interest" description="Disordered" evidence="7">
    <location>
        <begin position="585"/>
        <end position="647"/>
    </location>
</feature>
<dbReference type="Proteomes" id="UP001642464">
    <property type="component" value="Unassembled WGS sequence"/>
</dbReference>
<keyword evidence="2" id="KW-0547">Nucleotide-binding</keyword>
<reference evidence="8 9" key="1">
    <citation type="submission" date="2024-02" db="EMBL/GenBank/DDBJ databases">
        <authorList>
            <person name="Chen Y."/>
            <person name="Shah S."/>
            <person name="Dougan E. K."/>
            <person name="Thang M."/>
            <person name="Chan C."/>
        </authorList>
    </citation>
    <scope>NUCLEOTIDE SEQUENCE [LARGE SCALE GENOMIC DNA]</scope>
</reference>
<dbReference type="SUPFAM" id="SSF54849">
    <property type="entry name" value="GroEL-intermediate domain like"/>
    <property type="match status" value="1"/>
</dbReference>
<keyword evidence="9" id="KW-1185">Reference proteome</keyword>
<dbReference type="Gene3D" id="3.30.260.10">
    <property type="entry name" value="TCP-1-like chaperonin intermediate domain"/>
    <property type="match status" value="1"/>
</dbReference>
<gene>
    <name evidence="8" type="ORF">SCF082_LOCUS40502</name>
</gene>
<evidence type="ECO:0000256" key="7">
    <source>
        <dbReference type="SAM" id="MobiDB-lite"/>
    </source>
</evidence>
<dbReference type="NCBIfam" id="NF000592">
    <property type="entry name" value="PRK00013.1"/>
    <property type="match status" value="1"/>
</dbReference>
<dbReference type="InterPro" id="IPR018370">
    <property type="entry name" value="Chaperonin_Cpn60_CS"/>
</dbReference>
<dbReference type="PANTHER" id="PTHR45633">
    <property type="entry name" value="60 KDA HEAT SHOCK PROTEIN, MITOCHONDRIAL"/>
    <property type="match status" value="1"/>
</dbReference>
<evidence type="ECO:0000256" key="2">
    <source>
        <dbReference type="ARBA" id="ARBA00022741"/>
    </source>
</evidence>
<dbReference type="NCBIfam" id="NF009488">
    <property type="entry name" value="PRK12850.1"/>
    <property type="match status" value="1"/>
</dbReference>
<evidence type="ECO:0000256" key="3">
    <source>
        <dbReference type="ARBA" id="ARBA00022840"/>
    </source>
</evidence>
<name>A0ABP0QC22_9DINO</name>
<feature type="coiled-coil region" evidence="6">
    <location>
        <begin position="112"/>
        <end position="426"/>
    </location>
</feature>
<proteinExistence type="inferred from homology"/>
<evidence type="ECO:0000256" key="5">
    <source>
        <dbReference type="RuleBase" id="RU000418"/>
    </source>
</evidence>
<dbReference type="PROSITE" id="PS00296">
    <property type="entry name" value="CHAPERONINS_CPN60"/>
    <property type="match status" value="1"/>
</dbReference>
<dbReference type="NCBIfam" id="TIGR02348">
    <property type="entry name" value="GroEL"/>
    <property type="match status" value="1"/>
</dbReference>
<feature type="compositionally biased region" description="Low complexity" evidence="7">
    <location>
        <begin position="622"/>
        <end position="635"/>
    </location>
</feature>
<evidence type="ECO:0000256" key="6">
    <source>
        <dbReference type="SAM" id="Coils"/>
    </source>
</evidence>
<dbReference type="PRINTS" id="PR00298">
    <property type="entry name" value="CHAPERONIN60"/>
</dbReference>
<dbReference type="InterPro" id="IPR027410">
    <property type="entry name" value="TCP-1-like_intermed_sf"/>
</dbReference>
<keyword evidence="3" id="KW-0067">ATP-binding</keyword>
<dbReference type="InterPro" id="IPR002423">
    <property type="entry name" value="Cpn60/GroEL/TCP-1"/>
</dbReference>
<evidence type="ECO:0000256" key="1">
    <source>
        <dbReference type="ARBA" id="ARBA00006607"/>
    </source>
</evidence>
<comment type="similarity">
    <text evidence="1 5">Belongs to the chaperonin (HSP60) family.</text>
</comment>
<protein>
    <submittedName>
        <fullName evidence="8">60 kDa chaperonin 1 (GroEL protein 1) (Protein Cpn60 1)</fullName>
    </submittedName>
</protein>
<evidence type="ECO:0000313" key="8">
    <source>
        <dbReference type="EMBL" id="CAK9085504.1"/>
    </source>
</evidence>
<keyword evidence="6" id="KW-0175">Coiled coil</keyword>
<dbReference type="SUPFAM" id="SSF48592">
    <property type="entry name" value="GroEL equatorial domain-like"/>
    <property type="match status" value="1"/>
</dbReference>
<dbReference type="NCBIfam" id="NF009489">
    <property type="entry name" value="PRK12851.1"/>
    <property type="match status" value="1"/>
</dbReference>
<evidence type="ECO:0000256" key="4">
    <source>
        <dbReference type="ARBA" id="ARBA00023186"/>
    </source>
</evidence>
<evidence type="ECO:0000313" key="9">
    <source>
        <dbReference type="Proteomes" id="UP001642464"/>
    </source>
</evidence>
<dbReference type="Gene3D" id="1.10.287.1490">
    <property type="match status" value="2"/>
</dbReference>
<feature type="compositionally biased region" description="Low complexity" evidence="7">
    <location>
        <begin position="533"/>
        <end position="550"/>
    </location>
</feature>